<dbReference type="Proteomes" id="UP001500483">
    <property type="component" value="Unassembled WGS sequence"/>
</dbReference>
<organism evidence="6 7">
    <name type="scientific">Saccharopolyspora gregorii</name>
    <dbReference type="NCBI Taxonomy" id="33914"/>
    <lineage>
        <taxon>Bacteria</taxon>
        <taxon>Bacillati</taxon>
        <taxon>Actinomycetota</taxon>
        <taxon>Actinomycetes</taxon>
        <taxon>Pseudonocardiales</taxon>
        <taxon>Pseudonocardiaceae</taxon>
        <taxon>Saccharopolyspora</taxon>
    </lineage>
</organism>
<dbReference type="InterPro" id="IPR019921">
    <property type="entry name" value="Lucif-like_OxRdtase_Rv2161c"/>
</dbReference>
<keyword evidence="3" id="KW-0560">Oxidoreductase</keyword>
<dbReference type="InterPro" id="IPR036661">
    <property type="entry name" value="Luciferase-like_sf"/>
</dbReference>
<proteinExistence type="predicted"/>
<name>A0ABP6RV37_9PSEU</name>
<dbReference type="InterPro" id="IPR011251">
    <property type="entry name" value="Luciferase-like_dom"/>
</dbReference>
<evidence type="ECO:0000313" key="7">
    <source>
        <dbReference type="Proteomes" id="UP001500483"/>
    </source>
</evidence>
<feature type="domain" description="Luciferase-like" evidence="5">
    <location>
        <begin position="15"/>
        <end position="228"/>
    </location>
</feature>
<dbReference type="NCBIfam" id="TIGR03619">
    <property type="entry name" value="F420_Rv2161c"/>
    <property type="match status" value="1"/>
</dbReference>
<evidence type="ECO:0000256" key="4">
    <source>
        <dbReference type="ARBA" id="ARBA00023033"/>
    </source>
</evidence>
<evidence type="ECO:0000256" key="3">
    <source>
        <dbReference type="ARBA" id="ARBA00023002"/>
    </source>
</evidence>
<keyword evidence="4" id="KW-0503">Monooxygenase</keyword>
<evidence type="ECO:0000256" key="1">
    <source>
        <dbReference type="ARBA" id="ARBA00022630"/>
    </source>
</evidence>
<sequence length="297" mass="32049">MRLGLGLPQFGAFAHPDHVRTVAAEAEAMGYESLWAGERVHAPHRLLTPYPGGDGTLPPQMRAALDPLLTLSIAAQVTRSPLLGTSTLSAPLHPPIALARALTGLDLLSSGRLIAGLGLSWSKDEYLAAGVPWAERGARLDETLDVLAALWGPDPVRHRGRFWTISPGEFQPKPTRKVPVYLGGGSEAALRRIARRADGWLAIALPLDALRRQLAALREHPREAGLQPVRTVLRVNAEFGPPGDRPAQGSVEHIAEHLHAVAELGVEDAFVDLQFTTCDTLPEFLDHAARLRTAFPT</sequence>
<evidence type="ECO:0000313" key="6">
    <source>
        <dbReference type="EMBL" id="GAA3360839.1"/>
    </source>
</evidence>
<gene>
    <name evidence="6" type="ORF">GCM10020366_42470</name>
</gene>
<dbReference type="PANTHER" id="PTHR42847:SF4">
    <property type="entry name" value="ALKANESULFONATE MONOOXYGENASE-RELATED"/>
    <property type="match status" value="1"/>
</dbReference>
<dbReference type="PANTHER" id="PTHR42847">
    <property type="entry name" value="ALKANESULFONATE MONOOXYGENASE"/>
    <property type="match status" value="1"/>
</dbReference>
<reference evidence="7" key="1">
    <citation type="journal article" date="2019" name="Int. J. Syst. Evol. Microbiol.">
        <title>The Global Catalogue of Microorganisms (GCM) 10K type strain sequencing project: providing services to taxonomists for standard genome sequencing and annotation.</title>
        <authorList>
            <consortium name="The Broad Institute Genomics Platform"/>
            <consortium name="The Broad Institute Genome Sequencing Center for Infectious Disease"/>
            <person name="Wu L."/>
            <person name="Ma J."/>
        </authorList>
    </citation>
    <scope>NUCLEOTIDE SEQUENCE [LARGE SCALE GENOMIC DNA]</scope>
    <source>
        <strain evidence="7">JCM 9687</strain>
    </source>
</reference>
<dbReference type="Gene3D" id="3.20.20.30">
    <property type="entry name" value="Luciferase-like domain"/>
    <property type="match status" value="1"/>
</dbReference>
<keyword evidence="2" id="KW-0288">FMN</keyword>
<dbReference type="RefSeq" id="WP_344928959.1">
    <property type="nucleotide sequence ID" value="NZ_BAAAYK010000038.1"/>
</dbReference>
<evidence type="ECO:0000256" key="2">
    <source>
        <dbReference type="ARBA" id="ARBA00022643"/>
    </source>
</evidence>
<evidence type="ECO:0000259" key="5">
    <source>
        <dbReference type="Pfam" id="PF00296"/>
    </source>
</evidence>
<keyword evidence="7" id="KW-1185">Reference proteome</keyword>
<protein>
    <submittedName>
        <fullName evidence="6">LLM class F420-dependent oxidoreductase</fullName>
    </submittedName>
</protein>
<dbReference type="InterPro" id="IPR050172">
    <property type="entry name" value="SsuD_RutA_monooxygenase"/>
</dbReference>
<accession>A0ABP6RV37</accession>
<keyword evidence="1" id="KW-0285">Flavoprotein</keyword>
<dbReference type="EMBL" id="BAAAYK010000038">
    <property type="protein sequence ID" value="GAA3360839.1"/>
    <property type="molecule type" value="Genomic_DNA"/>
</dbReference>
<dbReference type="Pfam" id="PF00296">
    <property type="entry name" value="Bac_luciferase"/>
    <property type="match status" value="1"/>
</dbReference>
<comment type="caution">
    <text evidence="6">The sequence shown here is derived from an EMBL/GenBank/DDBJ whole genome shotgun (WGS) entry which is preliminary data.</text>
</comment>
<dbReference type="SUPFAM" id="SSF51679">
    <property type="entry name" value="Bacterial luciferase-like"/>
    <property type="match status" value="1"/>
</dbReference>